<evidence type="ECO:0000256" key="3">
    <source>
        <dbReference type="ARBA" id="ARBA00022801"/>
    </source>
</evidence>
<evidence type="ECO:0000256" key="1">
    <source>
        <dbReference type="ARBA" id="ARBA00007835"/>
    </source>
</evidence>
<reference evidence="8 9" key="1">
    <citation type="submission" date="2015-09" db="EMBL/GenBank/DDBJ databases">
        <title>Draft genome of the parasitic nematode Teladorsagia circumcincta isolate WARC Sus (inbred).</title>
        <authorList>
            <person name="Mitreva M."/>
        </authorList>
    </citation>
    <scope>NUCLEOTIDE SEQUENCE [LARGE SCALE GENOMIC DNA]</scope>
    <source>
        <strain evidence="8 9">S</strain>
    </source>
</reference>
<accession>A0A2G9TC85</accession>
<dbReference type="EMBL" id="KZ385728">
    <property type="protein sequence ID" value="PIO55498.1"/>
    <property type="molecule type" value="Genomic_DNA"/>
</dbReference>
<feature type="non-terminal residue" evidence="8">
    <location>
        <position position="1"/>
    </location>
</feature>
<dbReference type="Pfam" id="PF04916">
    <property type="entry name" value="Phospholip_B"/>
    <property type="match status" value="1"/>
</dbReference>
<dbReference type="OrthoDB" id="5833518at2759"/>
<keyword evidence="2" id="KW-0732">Signal</keyword>
<dbReference type="Proteomes" id="UP000230423">
    <property type="component" value="Unassembled WGS sequence"/>
</dbReference>
<comment type="function">
    <text evidence="7">Putative phospholipase.</text>
</comment>
<evidence type="ECO:0000256" key="2">
    <source>
        <dbReference type="ARBA" id="ARBA00022729"/>
    </source>
</evidence>
<dbReference type="EC" id="3.1.1.-" evidence="7"/>
<evidence type="ECO:0000313" key="9">
    <source>
        <dbReference type="Proteomes" id="UP000230423"/>
    </source>
</evidence>
<protein>
    <recommendedName>
        <fullName evidence="7">Phospholipase B-like</fullName>
        <ecNumber evidence="7">3.1.1.-</ecNumber>
    </recommendedName>
</protein>
<keyword evidence="9" id="KW-1185">Reference proteome</keyword>
<keyword evidence="4 7" id="KW-0442">Lipid degradation</keyword>
<evidence type="ECO:0000313" key="8">
    <source>
        <dbReference type="EMBL" id="PIO55498.1"/>
    </source>
</evidence>
<feature type="non-terminal residue" evidence="8">
    <location>
        <position position="87"/>
    </location>
</feature>
<dbReference type="InterPro" id="IPR007000">
    <property type="entry name" value="PLipase_B-like"/>
</dbReference>
<proteinExistence type="inferred from homology"/>
<evidence type="ECO:0000256" key="5">
    <source>
        <dbReference type="ARBA" id="ARBA00023098"/>
    </source>
</evidence>
<evidence type="ECO:0000256" key="4">
    <source>
        <dbReference type="ARBA" id="ARBA00022963"/>
    </source>
</evidence>
<sequence>ICEVKASASTAMRQVNLTFAQMTGIYDAYMKKNLTPEIGFDLSPIMMIQLSGELFDLNKYLNKTPDPQEDPEAGHCSGFVKIAPENK</sequence>
<comment type="similarity">
    <text evidence="1 7">Belongs to the phospholipase B-like family.</text>
</comment>
<dbReference type="GO" id="GO:0004620">
    <property type="term" value="F:phospholipase activity"/>
    <property type="evidence" value="ECO:0007669"/>
    <property type="project" value="InterPro"/>
</dbReference>
<evidence type="ECO:0000256" key="6">
    <source>
        <dbReference type="ARBA" id="ARBA00023180"/>
    </source>
</evidence>
<keyword evidence="6" id="KW-0325">Glycoprotein</keyword>
<keyword evidence="3 7" id="KW-0378">Hydrolase</keyword>
<keyword evidence="5 7" id="KW-0443">Lipid metabolism</keyword>
<organism evidence="8 9">
    <name type="scientific">Teladorsagia circumcincta</name>
    <name type="common">Brown stomach worm</name>
    <name type="synonym">Ostertagia circumcincta</name>
    <dbReference type="NCBI Taxonomy" id="45464"/>
    <lineage>
        <taxon>Eukaryota</taxon>
        <taxon>Metazoa</taxon>
        <taxon>Ecdysozoa</taxon>
        <taxon>Nematoda</taxon>
        <taxon>Chromadorea</taxon>
        <taxon>Rhabditida</taxon>
        <taxon>Rhabditina</taxon>
        <taxon>Rhabditomorpha</taxon>
        <taxon>Strongyloidea</taxon>
        <taxon>Trichostrongylidae</taxon>
        <taxon>Teladorsagia</taxon>
    </lineage>
</organism>
<gene>
    <name evidence="8" type="ORF">TELCIR_23114</name>
</gene>
<dbReference type="Gene3D" id="3.60.60.30">
    <property type="match status" value="1"/>
</dbReference>
<evidence type="ECO:0000256" key="7">
    <source>
        <dbReference type="RuleBase" id="RU364138"/>
    </source>
</evidence>
<name>A0A2G9TC85_TELCI</name>
<dbReference type="AlphaFoldDB" id="A0A2G9TC85"/>
<dbReference type="GO" id="GO:0016042">
    <property type="term" value="P:lipid catabolic process"/>
    <property type="evidence" value="ECO:0007669"/>
    <property type="project" value="UniProtKB-KW"/>
</dbReference>